<dbReference type="AlphaFoldDB" id="A0A223EF45"/>
<dbReference type="InterPro" id="IPR016195">
    <property type="entry name" value="Pol/histidinol_Pase-like"/>
</dbReference>
<dbReference type="GO" id="GO:0004725">
    <property type="term" value="F:protein tyrosine phosphatase activity"/>
    <property type="evidence" value="ECO:0007669"/>
    <property type="project" value="UniProtKB-UniRule"/>
</dbReference>
<evidence type="ECO:0000256" key="5">
    <source>
        <dbReference type="PIRNR" id="PIRNR016557"/>
    </source>
</evidence>
<dbReference type="Gene3D" id="3.20.20.140">
    <property type="entry name" value="Metal-dependent hydrolases"/>
    <property type="match status" value="1"/>
</dbReference>
<dbReference type="SUPFAM" id="SSF89550">
    <property type="entry name" value="PHP domain-like"/>
    <property type="match status" value="1"/>
</dbReference>
<evidence type="ECO:0000256" key="4">
    <source>
        <dbReference type="ARBA" id="ARBA00051722"/>
    </source>
</evidence>
<dbReference type="PIRSF" id="PIRSF016557">
    <property type="entry name" value="Caps_synth_CpsB"/>
    <property type="match status" value="1"/>
</dbReference>
<accession>A0A223EF45</accession>
<evidence type="ECO:0000313" key="6">
    <source>
        <dbReference type="EMBL" id="ASS93879.1"/>
    </source>
</evidence>
<gene>
    <name evidence="6" type="ORF">BS1321_07785</name>
</gene>
<dbReference type="EC" id="3.1.3.48" evidence="5"/>
<evidence type="ECO:0000256" key="3">
    <source>
        <dbReference type="ARBA" id="ARBA00022912"/>
    </source>
</evidence>
<sequence length="243" mass="27809">MIDIHSHILPKMDDGAGDIQESIEMARKAIDQGISNIIATPHYNKGIYENDKEKVLNETAKLNQVLDDLDIPLKVWPGQEIRISDELSDDYDNNEIMGLNGSQYILLELPSNHVPRYTERLIYDLQMKRMTPIIAHPERNLEIIKNPQLLKELIWKGAYSQITAGSITGKFGWRTKRFSKRLVQSGLTHFIASDAHNVGNRGFQIREAHKLIEKNFGQEIVDAFNENAENVLYGLKVKELLFD</sequence>
<name>A0A223EF45_9BACI</name>
<proteinExistence type="inferred from homology"/>
<evidence type="ECO:0000313" key="7">
    <source>
        <dbReference type="Proteomes" id="UP000214618"/>
    </source>
</evidence>
<dbReference type="GeneID" id="56472631"/>
<evidence type="ECO:0000256" key="2">
    <source>
        <dbReference type="ARBA" id="ARBA00022801"/>
    </source>
</evidence>
<dbReference type="PANTHER" id="PTHR39181">
    <property type="entry name" value="TYROSINE-PROTEIN PHOSPHATASE YWQE"/>
    <property type="match status" value="1"/>
</dbReference>
<evidence type="ECO:0000256" key="1">
    <source>
        <dbReference type="ARBA" id="ARBA00005750"/>
    </source>
</evidence>
<dbReference type="Pfam" id="PF19567">
    <property type="entry name" value="CpsB_CapC"/>
    <property type="match status" value="1"/>
</dbReference>
<dbReference type="InterPro" id="IPR016667">
    <property type="entry name" value="Caps_polysacc_synth_CpsB/CapC"/>
</dbReference>
<comment type="similarity">
    <text evidence="1 5">Belongs to the metallo-dependent hydrolases superfamily. CpsB/CapC family.</text>
</comment>
<keyword evidence="2 5" id="KW-0378">Hydrolase</keyword>
<comment type="catalytic activity">
    <reaction evidence="4 5">
        <text>O-phospho-L-tyrosyl-[protein] + H2O = L-tyrosyl-[protein] + phosphate</text>
        <dbReference type="Rhea" id="RHEA:10684"/>
        <dbReference type="Rhea" id="RHEA-COMP:10136"/>
        <dbReference type="Rhea" id="RHEA-COMP:20101"/>
        <dbReference type="ChEBI" id="CHEBI:15377"/>
        <dbReference type="ChEBI" id="CHEBI:43474"/>
        <dbReference type="ChEBI" id="CHEBI:46858"/>
        <dbReference type="ChEBI" id="CHEBI:61978"/>
        <dbReference type="EC" id="3.1.3.48"/>
    </reaction>
</comment>
<dbReference type="EMBL" id="CP017704">
    <property type="protein sequence ID" value="ASS93879.1"/>
    <property type="molecule type" value="Genomic_DNA"/>
</dbReference>
<reference evidence="6 7" key="1">
    <citation type="submission" date="2016-10" db="EMBL/GenBank/DDBJ databases">
        <title>The whole genome sequencing and assembly of Bacillus simplex DSM 1321 strain.</title>
        <authorList>
            <person name="Park M.-K."/>
            <person name="Lee Y.-J."/>
            <person name="Yi H."/>
            <person name="Bahn Y.-S."/>
            <person name="Kim J.F."/>
            <person name="Lee D.-W."/>
        </authorList>
    </citation>
    <scope>NUCLEOTIDE SEQUENCE [LARGE SCALE GENOMIC DNA]</scope>
    <source>
        <strain evidence="6 7">DSM 1321</strain>
    </source>
</reference>
<protein>
    <recommendedName>
        <fullName evidence="5">Tyrosine-protein phosphatase</fullName>
        <ecNumber evidence="5">3.1.3.48</ecNumber>
    </recommendedName>
</protein>
<dbReference type="OrthoDB" id="9788539at2"/>
<dbReference type="PANTHER" id="PTHR39181:SF1">
    <property type="entry name" value="TYROSINE-PROTEIN PHOSPHATASE YWQE"/>
    <property type="match status" value="1"/>
</dbReference>
<dbReference type="Proteomes" id="UP000214618">
    <property type="component" value="Chromosome"/>
</dbReference>
<dbReference type="RefSeq" id="WP_063235598.1">
    <property type="nucleotide sequence ID" value="NZ_BCVO01000028.1"/>
</dbReference>
<keyword evidence="3 5" id="KW-0904">Protein phosphatase</keyword>
<dbReference type="GO" id="GO:0030145">
    <property type="term" value="F:manganese ion binding"/>
    <property type="evidence" value="ECO:0007669"/>
    <property type="project" value="UniProtKB-UniRule"/>
</dbReference>
<organism evidence="6 7">
    <name type="scientific">Peribacillus simplex NBRC 15720 = DSM 1321</name>
    <dbReference type="NCBI Taxonomy" id="1349754"/>
    <lineage>
        <taxon>Bacteria</taxon>
        <taxon>Bacillati</taxon>
        <taxon>Bacillota</taxon>
        <taxon>Bacilli</taxon>
        <taxon>Bacillales</taxon>
        <taxon>Bacillaceae</taxon>
        <taxon>Peribacillus</taxon>
    </lineage>
</organism>